<organism evidence="1 2">
    <name type="scientific">Cercospora zeae-maydis SCOH1-5</name>
    <dbReference type="NCBI Taxonomy" id="717836"/>
    <lineage>
        <taxon>Eukaryota</taxon>
        <taxon>Fungi</taxon>
        <taxon>Dikarya</taxon>
        <taxon>Ascomycota</taxon>
        <taxon>Pezizomycotina</taxon>
        <taxon>Dothideomycetes</taxon>
        <taxon>Dothideomycetidae</taxon>
        <taxon>Mycosphaerellales</taxon>
        <taxon>Mycosphaerellaceae</taxon>
        <taxon>Cercospora</taxon>
    </lineage>
</organism>
<evidence type="ECO:0000313" key="2">
    <source>
        <dbReference type="Proteomes" id="UP000799539"/>
    </source>
</evidence>
<dbReference type="EMBL" id="ML992689">
    <property type="protein sequence ID" value="KAF2209107.1"/>
    <property type="molecule type" value="Genomic_DNA"/>
</dbReference>
<protein>
    <recommendedName>
        <fullName evidence="3">F-box domain-containing protein</fullName>
    </recommendedName>
</protein>
<proteinExistence type="predicted"/>
<accession>A0A6A6F8F7</accession>
<evidence type="ECO:0000313" key="1">
    <source>
        <dbReference type="EMBL" id="KAF2209107.1"/>
    </source>
</evidence>
<dbReference type="OrthoDB" id="3642340at2759"/>
<gene>
    <name evidence="1" type="ORF">CERZMDRAFT_100856</name>
</gene>
<evidence type="ECO:0008006" key="3">
    <source>
        <dbReference type="Google" id="ProtNLM"/>
    </source>
</evidence>
<keyword evidence="2" id="KW-1185">Reference proteome</keyword>
<sequence>MARPMTQTDAAAQVVGISQGAINQDAAINQGATTGMHSKGEDEQIKHLQGLPNEVIGNIAAHLGADLHALRLACKDLLYGSQDEWNFRHMRFFSIALVPGRIQQAKSVFVPAECLSAVKSLCFSVPRYEQLVTSYSNEDRAIDTFGLLEEFLHGCTTVQSVSVHNCLRRQFEGPLPPCPSLPLLRALRDNRPRALKTFVLHTGFYPVSLVFELLESMEVNLRFLTIQAINFTDGPADTLLAFIRDRLNLRELHINSWAHIVDFKSKEAFLGGFAPGRREHKWLRDELSRKREHYTMGHAWLEAMGLRAIKLAINRIFQIDGNDLYDASMTQEALGF</sequence>
<dbReference type="Proteomes" id="UP000799539">
    <property type="component" value="Unassembled WGS sequence"/>
</dbReference>
<reference evidence="1" key="1">
    <citation type="journal article" date="2020" name="Stud. Mycol.">
        <title>101 Dothideomycetes genomes: a test case for predicting lifestyles and emergence of pathogens.</title>
        <authorList>
            <person name="Haridas S."/>
            <person name="Albert R."/>
            <person name="Binder M."/>
            <person name="Bloem J."/>
            <person name="Labutti K."/>
            <person name="Salamov A."/>
            <person name="Andreopoulos B."/>
            <person name="Baker S."/>
            <person name="Barry K."/>
            <person name="Bills G."/>
            <person name="Bluhm B."/>
            <person name="Cannon C."/>
            <person name="Castanera R."/>
            <person name="Culley D."/>
            <person name="Daum C."/>
            <person name="Ezra D."/>
            <person name="Gonzalez J."/>
            <person name="Henrissat B."/>
            <person name="Kuo A."/>
            <person name="Liang C."/>
            <person name="Lipzen A."/>
            <person name="Lutzoni F."/>
            <person name="Magnuson J."/>
            <person name="Mondo S."/>
            <person name="Nolan M."/>
            <person name="Ohm R."/>
            <person name="Pangilinan J."/>
            <person name="Park H.-J."/>
            <person name="Ramirez L."/>
            <person name="Alfaro M."/>
            <person name="Sun H."/>
            <person name="Tritt A."/>
            <person name="Yoshinaga Y."/>
            <person name="Zwiers L.-H."/>
            <person name="Turgeon B."/>
            <person name="Goodwin S."/>
            <person name="Spatafora J."/>
            <person name="Crous P."/>
            <person name="Grigoriev I."/>
        </authorList>
    </citation>
    <scope>NUCLEOTIDE SEQUENCE</scope>
    <source>
        <strain evidence="1">SCOH1-5</strain>
    </source>
</reference>
<name>A0A6A6F8F7_9PEZI</name>
<dbReference type="AlphaFoldDB" id="A0A6A6F8F7"/>